<feature type="transmembrane region" description="Helical" evidence="1">
    <location>
        <begin position="38"/>
        <end position="58"/>
    </location>
</feature>
<feature type="transmembrane region" description="Helical" evidence="1">
    <location>
        <begin position="7"/>
        <end position="26"/>
    </location>
</feature>
<proteinExistence type="predicted"/>
<name>A0A423LCR4_PSEFL</name>
<organism evidence="2 3">
    <name type="scientific">Pseudomonas fluorescens</name>
    <dbReference type="NCBI Taxonomy" id="294"/>
    <lineage>
        <taxon>Bacteria</taxon>
        <taxon>Pseudomonadati</taxon>
        <taxon>Pseudomonadota</taxon>
        <taxon>Gammaproteobacteria</taxon>
        <taxon>Pseudomonadales</taxon>
        <taxon>Pseudomonadaceae</taxon>
        <taxon>Pseudomonas</taxon>
    </lineage>
</organism>
<evidence type="ECO:0000313" key="3">
    <source>
        <dbReference type="Proteomes" id="UP000285757"/>
    </source>
</evidence>
<protein>
    <submittedName>
        <fullName evidence="2">Uncharacterized protein</fullName>
    </submittedName>
</protein>
<comment type="caution">
    <text evidence="2">The sequence shown here is derived from an EMBL/GenBank/DDBJ whole genome shotgun (WGS) entry which is preliminary data.</text>
</comment>
<sequence>MIQAGSAFCVWAIEFFAIIVFPRLFLAFLTLDLFLSRLIYLFVLIWTLFLGRHVHLALSKTLIF</sequence>
<gene>
    <name evidence="2" type="ORF">BK671_16450</name>
</gene>
<keyword evidence="1" id="KW-0472">Membrane</keyword>
<dbReference type="AlphaFoldDB" id="A0A423LCR4"/>
<accession>A0A423LCR4</accession>
<dbReference type="Proteomes" id="UP000285757">
    <property type="component" value="Unassembled WGS sequence"/>
</dbReference>
<evidence type="ECO:0000256" key="1">
    <source>
        <dbReference type="SAM" id="Phobius"/>
    </source>
</evidence>
<reference evidence="2 3" key="1">
    <citation type="submission" date="2016-10" db="EMBL/GenBank/DDBJ databases">
        <title>Comparative genome analysis of multiple Pseudomonas spp. focuses on biocontrol and plant growth promoting traits.</title>
        <authorList>
            <person name="Tao X.-Y."/>
            <person name="Taylor C.G."/>
        </authorList>
    </citation>
    <scope>NUCLEOTIDE SEQUENCE [LARGE SCALE GENOMIC DNA]</scope>
    <source>
        <strain evidence="2 3">24D3</strain>
    </source>
</reference>
<dbReference type="EMBL" id="MOBU01000013">
    <property type="protein sequence ID" value="RON66101.1"/>
    <property type="molecule type" value="Genomic_DNA"/>
</dbReference>
<keyword evidence="1" id="KW-0812">Transmembrane</keyword>
<keyword evidence="1" id="KW-1133">Transmembrane helix</keyword>
<evidence type="ECO:0000313" key="2">
    <source>
        <dbReference type="EMBL" id="RON66101.1"/>
    </source>
</evidence>